<organism evidence="2 3">
    <name type="scientific">Desulfofustis glycolicus DSM 9705</name>
    <dbReference type="NCBI Taxonomy" id="1121409"/>
    <lineage>
        <taxon>Bacteria</taxon>
        <taxon>Pseudomonadati</taxon>
        <taxon>Thermodesulfobacteriota</taxon>
        <taxon>Desulfobulbia</taxon>
        <taxon>Desulfobulbales</taxon>
        <taxon>Desulfocapsaceae</taxon>
        <taxon>Desulfofustis</taxon>
    </lineage>
</organism>
<sequence>MNSAYKKEIRYTLIFSVLLLICGHLGLFFVAFPSLQNHMVFGFPSQYIIPVLMGWLGLMVVVWFQAKLSNDLDDEIEEYSGSTENVG</sequence>
<feature type="transmembrane region" description="Helical" evidence="1">
    <location>
        <begin position="12"/>
        <end position="35"/>
    </location>
</feature>
<dbReference type="EMBL" id="FQXS01000012">
    <property type="protein sequence ID" value="SHH85857.1"/>
    <property type="molecule type" value="Genomic_DNA"/>
</dbReference>
<name>A0A1M5WEK4_9BACT</name>
<dbReference type="Proteomes" id="UP000184139">
    <property type="component" value="Unassembled WGS sequence"/>
</dbReference>
<keyword evidence="1" id="KW-1133">Transmembrane helix</keyword>
<reference evidence="2 3" key="1">
    <citation type="submission" date="2016-11" db="EMBL/GenBank/DDBJ databases">
        <authorList>
            <person name="Jaros S."/>
            <person name="Januszkiewicz K."/>
            <person name="Wedrychowicz H."/>
        </authorList>
    </citation>
    <scope>NUCLEOTIDE SEQUENCE [LARGE SCALE GENOMIC DNA]</scope>
    <source>
        <strain evidence="2 3">DSM 9705</strain>
    </source>
</reference>
<dbReference type="RefSeq" id="WP_073376046.1">
    <property type="nucleotide sequence ID" value="NZ_FQXS01000012.1"/>
</dbReference>
<keyword evidence="1" id="KW-0472">Membrane</keyword>
<gene>
    <name evidence="2" type="ORF">SAMN02745124_02257</name>
</gene>
<dbReference type="OrthoDB" id="7868694at2"/>
<accession>A0A1M5WEK4</accession>
<proteinExistence type="predicted"/>
<keyword evidence="1" id="KW-0812">Transmembrane</keyword>
<evidence type="ECO:0008006" key="4">
    <source>
        <dbReference type="Google" id="ProtNLM"/>
    </source>
</evidence>
<evidence type="ECO:0000313" key="3">
    <source>
        <dbReference type="Proteomes" id="UP000184139"/>
    </source>
</evidence>
<feature type="transmembrane region" description="Helical" evidence="1">
    <location>
        <begin position="47"/>
        <end position="64"/>
    </location>
</feature>
<protein>
    <recommendedName>
        <fullName evidence="4">Solute:sodium symporter small subunit</fullName>
    </recommendedName>
</protein>
<keyword evidence="3" id="KW-1185">Reference proteome</keyword>
<dbReference type="AlphaFoldDB" id="A0A1M5WEK4"/>
<evidence type="ECO:0000313" key="2">
    <source>
        <dbReference type="EMBL" id="SHH85857.1"/>
    </source>
</evidence>
<evidence type="ECO:0000256" key="1">
    <source>
        <dbReference type="SAM" id="Phobius"/>
    </source>
</evidence>
<dbReference type="STRING" id="1121409.SAMN02745124_02257"/>